<name>A0AA41V163_PAPNU</name>
<proteinExistence type="predicted"/>
<reference evidence="3" key="1">
    <citation type="submission" date="2022-03" db="EMBL/GenBank/DDBJ databases">
        <title>A functionally conserved STORR gene fusion in Papaver species that diverged 16.8 million years ago.</title>
        <authorList>
            <person name="Catania T."/>
        </authorList>
    </citation>
    <scope>NUCLEOTIDE SEQUENCE</scope>
    <source>
        <strain evidence="3">S-191538</strain>
    </source>
</reference>
<keyword evidence="1" id="KW-1133">Transmembrane helix</keyword>
<organism evidence="3 4">
    <name type="scientific">Papaver nudicaule</name>
    <name type="common">Iceland poppy</name>
    <dbReference type="NCBI Taxonomy" id="74823"/>
    <lineage>
        <taxon>Eukaryota</taxon>
        <taxon>Viridiplantae</taxon>
        <taxon>Streptophyta</taxon>
        <taxon>Embryophyta</taxon>
        <taxon>Tracheophyta</taxon>
        <taxon>Spermatophyta</taxon>
        <taxon>Magnoliopsida</taxon>
        <taxon>Ranunculales</taxon>
        <taxon>Papaveraceae</taxon>
        <taxon>Papaveroideae</taxon>
        <taxon>Papaver</taxon>
    </lineage>
</organism>
<dbReference type="AlphaFoldDB" id="A0AA41V163"/>
<evidence type="ECO:0000313" key="3">
    <source>
        <dbReference type="EMBL" id="MCL7027827.1"/>
    </source>
</evidence>
<keyword evidence="1" id="KW-0812">Transmembrane</keyword>
<dbReference type="Pfam" id="PF02984">
    <property type="entry name" value="Cyclin_C"/>
    <property type="match status" value="1"/>
</dbReference>
<sequence length="84" mass="9583">MEKSVVGKLEWTLTIPTVYVFLVRFVKAVEADKKMENMVYFLAELDLMQYAMIMFFPSMLVASAAHAARCILSKTPLWGCESQL</sequence>
<feature type="non-terminal residue" evidence="3">
    <location>
        <position position="1"/>
    </location>
</feature>
<dbReference type="EMBL" id="JAJJMA010072547">
    <property type="protein sequence ID" value="MCL7027827.1"/>
    <property type="molecule type" value="Genomic_DNA"/>
</dbReference>
<comment type="caution">
    <text evidence="3">The sequence shown here is derived from an EMBL/GenBank/DDBJ whole genome shotgun (WGS) entry which is preliminary data.</text>
</comment>
<dbReference type="SUPFAM" id="SSF47954">
    <property type="entry name" value="Cyclin-like"/>
    <property type="match status" value="1"/>
</dbReference>
<accession>A0AA41V163</accession>
<feature type="transmembrane region" description="Helical" evidence="1">
    <location>
        <begin position="9"/>
        <end position="27"/>
    </location>
</feature>
<dbReference type="Proteomes" id="UP001177140">
    <property type="component" value="Unassembled WGS sequence"/>
</dbReference>
<dbReference type="InterPro" id="IPR004367">
    <property type="entry name" value="Cyclin_C-dom"/>
</dbReference>
<keyword evidence="1" id="KW-0472">Membrane</keyword>
<feature type="domain" description="Cyclin C-terminal" evidence="2">
    <location>
        <begin position="16"/>
        <end position="78"/>
    </location>
</feature>
<evidence type="ECO:0000259" key="2">
    <source>
        <dbReference type="Pfam" id="PF02984"/>
    </source>
</evidence>
<feature type="transmembrane region" description="Helical" evidence="1">
    <location>
        <begin position="47"/>
        <end position="68"/>
    </location>
</feature>
<protein>
    <recommendedName>
        <fullName evidence="2">Cyclin C-terminal domain-containing protein</fullName>
    </recommendedName>
</protein>
<evidence type="ECO:0000256" key="1">
    <source>
        <dbReference type="SAM" id="Phobius"/>
    </source>
</evidence>
<dbReference type="InterPro" id="IPR036915">
    <property type="entry name" value="Cyclin-like_sf"/>
</dbReference>
<keyword evidence="4" id="KW-1185">Reference proteome</keyword>
<evidence type="ECO:0000313" key="4">
    <source>
        <dbReference type="Proteomes" id="UP001177140"/>
    </source>
</evidence>
<gene>
    <name evidence="3" type="ORF">MKW94_009435</name>
</gene>
<dbReference type="Gene3D" id="1.10.472.10">
    <property type="entry name" value="Cyclin-like"/>
    <property type="match status" value="1"/>
</dbReference>